<evidence type="ECO:0000259" key="3">
    <source>
        <dbReference type="PROSITE" id="PS50977"/>
    </source>
</evidence>
<organism evidence="4 5">
    <name type="scientific">Kineococcus rhizosphaerae</name>
    <dbReference type="NCBI Taxonomy" id="559628"/>
    <lineage>
        <taxon>Bacteria</taxon>
        <taxon>Bacillati</taxon>
        <taxon>Actinomycetota</taxon>
        <taxon>Actinomycetes</taxon>
        <taxon>Kineosporiales</taxon>
        <taxon>Kineosporiaceae</taxon>
        <taxon>Kineococcus</taxon>
    </lineage>
</organism>
<dbReference type="Gene3D" id="1.10.357.10">
    <property type="entry name" value="Tetracycline Repressor, domain 2"/>
    <property type="match status" value="1"/>
</dbReference>
<dbReference type="GO" id="GO:0003700">
    <property type="term" value="F:DNA-binding transcription factor activity"/>
    <property type="evidence" value="ECO:0007669"/>
    <property type="project" value="TreeGrafter"/>
</dbReference>
<dbReference type="PRINTS" id="PR00455">
    <property type="entry name" value="HTHTETR"/>
</dbReference>
<gene>
    <name evidence="4" type="ORF">CLV37_11389</name>
</gene>
<evidence type="ECO:0000313" key="4">
    <source>
        <dbReference type="EMBL" id="PRY11466.1"/>
    </source>
</evidence>
<feature type="DNA-binding region" description="H-T-H motif" evidence="2">
    <location>
        <begin position="32"/>
        <end position="51"/>
    </location>
</feature>
<dbReference type="SUPFAM" id="SSF48498">
    <property type="entry name" value="Tetracyclin repressor-like, C-terminal domain"/>
    <property type="match status" value="1"/>
</dbReference>
<feature type="domain" description="HTH tetR-type" evidence="3">
    <location>
        <begin position="9"/>
        <end position="69"/>
    </location>
</feature>
<dbReference type="PROSITE" id="PS50977">
    <property type="entry name" value="HTH_TETR_2"/>
    <property type="match status" value="1"/>
</dbReference>
<dbReference type="Pfam" id="PF00440">
    <property type="entry name" value="TetR_N"/>
    <property type="match status" value="1"/>
</dbReference>
<dbReference type="Proteomes" id="UP000238083">
    <property type="component" value="Unassembled WGS sequence"/>
</dbReference>
<dbReference type="PANTHER" id="PTHR30055:SF200">
    <property type="entry name" value="HTH-TYPE TRANSCRIPTIONAL REPRESSOR BDCR"/>
    <property type="match status" value="1"/>
</dbReference>
<dbReference type="InterPro" id="IPR050109">
    <property type="entry name" value="HTH-type_TetR-like_transc_reg"/>
</dbReference>
<reference evidence="4 5" key="1">
    <citation type="submission" date="2018-03" db="EMBL/GenBank/DDBJ databases">
        <title>Genomic Encyclopedia of Archaeal and Bacterial Type Strains, Phase II (KMG-II): from individual species to whole genera.</title>
        <authorList>
            <person name="Goeker M."/>
        </authorList>
    </citation>
    <scope>NUCLEOTIDE SEQUENCE [LARGE SCALE GENOMIC DNA]</scope>
    <source>
        <strain evidence="4 5">DSM 19711</strain>
    </source>
</reference>
<sequence>MTALKTRRRPGLEKVLSTADRLFYEAGIHATGVDTIAAEAGVSKTTMYTYFRTKEDLVAEYLRGRSRSWQDHVADRLGAHDGSGVDKLLLVFDLLGEWFDSDGFRGCPFTNAEAESEPDAPAHQVNLAHRAWVRELFAGLLRQDGLTGTDVLTHQLAMLYDGAMTGAHAEPGQGWAVAAREAARALVAAAGTAGDPGRARG</sequence>
<name>A0A2T0QYP0_9ACTN</name>
<comment type="caution">
    <text evidence="4">The sequence shown here is derived from an EMBL/GenBank/DDBJ whole genome shotgun (WGS) entry which is preliminary data.</text>
</comment>
<accession>A0A2T0QYP0</accession>
<protein>
    <submittedName>
        <fullName evidence="4">TetR family transcriptional regulator</fullName>
    </submittedName>
</protein>
<dbReference type="InterPro" id="IPR001647">
    <property type="entry name" value="HTH_TetR"/>
</dbReference>
<keyword evidence="1 2" id="KW-0238">DNA-binding</keyword>
<evidence type="ECO:0000256" key="2">
    <source>
        <dbReference type="PROSITE-ProRule" id="PRU00335"/>
    </source>
</evidence>
<dbReference type="EMBL" id="PVZF01000013">
    <property type="protein sequence ID" value="PRY11466.1"/>
    <property type="molecule type" value="Genomic_DNA"/>
</dbReference>
<dbReference type="SUPFAM" id="SSF46689">
    <property type="entry name" value="Homeodomain-like"/>
    <property type="match status" value="1"/>
</dbReference>
<evidence type="ECO:0000313" key="5">
    <source>
        <dbReference type="Proteomes" id="UP000238083"/>
    </source>
</evidence>
<dbReference type="AlphaFoldDB" id="A0A2T0QYP0"/>
<proteinExistence type="predicted"/>
<dbReference type="InterPro" id="IPR009057">
    <property type="entry name" value="Homeodomain-like_sf"/>
</dbReference>
<dbReference type="GO" id="GO:0000976">
    <property type="term" value="F:transcription cis-regulatory region binding"/>
    <property type="evidence" value="ECO:0007669"/>
    <property type="project" value="TreeGrafter"/>
</dbReference>
<dbReference type="RefSeq" id="WP_170127421.1">
    <property type="nucleotide sequence ID" value="NZ_PVZF01000013.1"/>
</dbReference>
<dbReference type="PANTHER" id="PTHR30055">
    <property type="entry name" value="HTH-TYPE TRANSCRIPTIONAL REGULATOR RUTR"/>
    <property type="match status" value="1"/>
</dbReference>
<keyword evidence="5" id="KW-1185">Reference proteome</keyword>
<evidence type="ECO:0000256" key="1">
    <source>
        <dbReference type="ARBA" id="ARBA00023125"/>
    </source>
</evidence>
<dbReference type="InterPro" id="IPR036271">
    <property type="entry name" value="Tet_transcr_reg_TetR-rel_C_sf"/>
</dbReference>